<proteinExistence type="predicted"/>
<dbReference type="Proteomes" id="UP000830158">
    <property type="component" value="Chromosome"/>
</dbReference>
<evidence type="ECO:0000313" key="2">
    <source>
        <dbReference type="Proteomes" id="UP000830158"/>
    </source>
</evidence>
<dbReference type="EMBL" id="CP091196">
    <property type="protein sequence ID" value="UQS25664.1"/>
    <property type="molecule type" value="Genomic_DNA"/>
</dbReference>
<sequence>MAVDSQGSAAEYARRMADRGEGGCLVLHDPAEAARLRKKFPGLGVVLAGDGSPDRAARRVLRAVARNRHAGV</sequence>
<reference evidence="1" key="1">
    <citation type="submission" date="2022-01" db="EMBL/GenBank/DDBJ databases">
        <title>PSI-footprinting approach for the identification of protein synthesis inhibitor producers.</title>
        <authorList>
            <person name="Handel F."/>
            <person name="Kulik A."/>
            <person name="Wex K.W."/>
            <person name="Berscheid A."/>
            <person name="Saur J.S."/>
            <person name="Winkler A."/>
            <person name="Wibberg D."/>
            <person name="Kalinowski J."/>
            <person name="Broetz-Oesterhelt H."/>
            <person name="Mast Y."/>
        </authorList>
    </citation>
    <scope>NUCLEOTIDE SEQUENCE</scope>
    <source>
        <strain evidence="1">KNN 49.3e</strain>
    </source>
</reference>
<accession>A0ABY4P023</accession>
<protein>
    <submittedName>
        <fullName evidence="1">Uncharacterized protein</fullName>
    </submittedName>
</protein>
<name>A0ABY4P023_9PSEU</name>
<organism evidence="1 2">
    <name type="scientific">Amycolatopsis thermalba</name>
    <dbReference type="NCBI Taxonomy" id="944492"/>
    <lineage>
        <taxon>Bacteria</taxon>
        <taxon>Bacillati</taxon>
        <taxon>Actinomycetota</taxon>
        <taxon>Actinomycetes</taxon>
        <taxon>Pseudonocardiales</taxon>
        <taxon>Pseudonocardiaceae</taxon>
        <taxon>Amycolatopsis</taxon>
    </lineage>
</organism>
<dbReference type="RefSeq" id="WP_205413276.1">
    <property type="nucleotide sequence ID" value="NZ_CP091196.1"/>
</dbReference>
<keyword evidence="2" id="KW-1185">Reference proteome</keyword>
<evidence type="ECO:0000313" key="1">
    <source>
        <dbReference type="EMBL" id="UQS25664.1"/>
    </source>
</evidence>
<gene>
    <name evidence="1" type="ORF">L1857_24095</name>
</gene>